<dbReference type="GO" id="GO:0031072">
    <property type="term" value="F:heat shock protein binding"/>
    <property type="evidence" value="ECO:0007669"/>
    <property type="project" value="InterPro"/>
</dbReference>
<dbReference type="Pfam" id="PF00226">
    <property type="entry name" value="DnaJ"/>
    <property type="match status" value="1"/>
</dbReference>
<dbReference type="InterPro" id="IPR001623">
    <property type="entry name" value="DnaJ_domain"/>
</dbReference>
<feature type="domain" description="J" evidence="15">
    <location>
        <begin position="7"/>
        <end position="73"/>
    </location>
</feature>
<evidence type="ECO:0000259" key="16">
    <source>
        <dbReference type="PROSITE" id="PS51188"/>
    </source>
</evidence>
<dbReference type="CDD" id="cd06257">
    <property type="entry name" value="DnaJ"/>
    <property type="match status" value="1"/>
</dbReference>
<dbReference type="Gene3D" id="2.10.230.10">
    <property type="entry name" value="Heat shock protein DnaJ, cysteine-rich domain"/>
    <property type="match status" value="1"/>
</dbReference>
<dbReference type="GO" id="GO:0009408">
    <property type="term" value="P:response to heat"/>
    <property type="evidence" value="ECO:0007669"/>
    <property type="project" value="InterPro"/>
</dbReference>
<dbReference type="PRINTS" id="PR00625">
    <property type="entry name" value="JDOMAIN"/>
</dbReference>
<comment type="domain">
    <text evidence="12">The J domain is necessary and sufficient to stimulate DnaK ATPase activity. Zinc center 1 plays an important role in the autonomous, DnaK-independent chaperone activity of DnaJ. Zinc center 2 is essential for interaction with DnaK and for DnaJ activity.</text>
</comment>
<dbReference type="InterPro" id="IPR036869">
    <property type="entry name" value="J_dom_sf"/>
</dbReference>
<dbReference type="GO" id="GO:0006260">
    <property type="term" value="P:DNA replication"/>
    <property type="evidence" value="ECO:0007669"/>
    <property type="project" value="UniProtKB-KW"/>
</dbReference>
<dbReference type="AlphaFoldDB" id="A0A9D1NP90"/>
<dbReference type="InterPro" id="IPR001305">
    <property type="entry name" value="HSP_DnaJ_Cys-rich_dom"/>
</dbReference>
<feature type="zinc finger region" description="CR-type" evidence="13">
    <location>
        <begin position="149"/>
        <end position="227"/>
    </location>
</feature>
<proteinExistence type="inferred from homology"/>
<keyword evidence="6 12" id="KW-0862">Zinc</keyword>
<dbReference type="GO" id="GO:0051082">
    <property type="term" value="F:unfolded protein binding"/>
    <property type="evidence" value="ECO:0007669"/>
    <property type="project" value="UniProtKB-UniRule"/>
</dbReference>
<keyword evidence="3 12" id="KW-0479">Metal-binding</keyword>
<dbReference type="SUPFAM" id="SSF49493">
    <property type="entry name" value="HSP40/DnaJ peptide-binding domain"/>
    <property type="match status" value="2"/>
</dbReference>
<feature type="binding site" evidence="12">
    <location>
        <position position="162"/>
    </location>
    <ligand>
        <name>Zn(2+)</name>
        <dbReference type="ChEBI" id="CHEBI:29105"/>
        <label>1</label>
    </ligand>
</feature>
<evidence type="ECO:0000256" key="10">
    <source>
        <dbReference type="ARBA" id="ARBA00061004"/>
    </source>
</evidence>
<keyword evidence="5 12" id="KW-0863">Zinc-finger</keyword>
<keyword evidence="7 12" id="KW-0346">Stress response</keyword>
<evidence type="ECO:0000256" key="6">
    <source>
        <dbReference type="ARBA" id="ARBA00022833"/>
    </source>
</evidence>
<dbReference type="Gene3D" id="1.10.287.110">
    <property type="entry name" value="DnaJ domain"/>
    <property type="match status" value="1"/>
</dbReference>
<name>A0A9D1NP90_9BACT</name>
<dbReference type="Gene3D" id="2.60.260.20">
    <property type="entry name" value="Urease metallochaperone UreE, N-terminal domain"/>
    <property type="match status" value="2"/>
</dbReference>
<dbReference type="InterPro" id="IPR036410">
    <property type="entry name" value="HSP_DnaJ_Cys-rich_dom_sf"/>
</dbReference>
<evidence type="ECO:0000256" key="12">
    <source>
        <dbReference type="HAMAP-Rule" id="MF_01152"/>
    </source>
</evidence>
<dbReference type="PROSITE" id="PS50076">
    <property type="entry name" value="DNAJ_2"/>
    <property type="match status" value="1"/>
</dbReference>
<dbReference type="PANTHER" id="PTHR43096:SF48">
    <property type="entry name" value="CHAPERONE PROTEIN DNAJ"/>
    <property type="match status" value="1"/>
</dbReference>
<dbReference type="FunFam" id="1.10.287.110:FF:000034">
    <property type="entry name" value="Chaperone protein DnaJ"/>
    <property type="match status" value="1"/>
</dbReference>
<comment type="subcellular location">
    <subcellularLocation>
        <location evidence="12">Cytoplasm</location>
    </subcellularLocation>
</comment>
<evidence type="ECO:0000256" key="14">
    <source>
        <dbReference type="SAM" id="MobiDB-lite"/>
    </source>
</evidence>
<dbReference type="PROSITE" id="PS00636">
    <property type="entry name" value="DNAJ_1"/>
    <property type="match status" value="1"/>
</dbReference>
<dbReference type="SMART" id="SM00271">
    <property type="entry name" value="DnaJ"/>
    <property type="match status" value="1"/>
</dbReference>
<comment type="cofactor">
    <cofactor evidence="12">
        <name>Zn(2+)</name>
        <dbReference type="ChEBI" id="CHEBI:29105"/>
    </cofactor>
    <text evidence="12">Binds 2 Zn(2+) ions per monomer.</text>
</comment>
<feature type="repeat" description="CXXCXGXG motif" evidence="12">
    <location>
        <begin position="179"/>
        <end position="186"/>
    </location>
</feature>
<comment type="caution">
    <text evidence="17">The sequence shown here is derived from an EMBL/GenBank/DDBJ whole genome shotgun (WGS) entry which is preliminary data.</text>
</comment>
<dbReference type="Pfam" id="PF01556">
    <property type="entry name" value="DnaJ_C"/>
    <property type="match status" value="1"/>
</dbReference>
<evidence type="ECO:0000259" key="15">
    <source>
        <dbReference type="PROSITE" id="PS50076"/>
    </source>
</evidence>
<protein>
    <recommendedName>
        <fullName evidence="11 12">Chaperone protein DnaJ</fullName>
    </recommendedName>
</protein>
<dbReference type="CDD" id="cd10719">
    <property type="entry name" value="DnaJ_zf"/>
    <property type="match status" value="1"/>
</dbReference>
<comment type="subunit">
    <text evidence="12">Homodimer.</text>
</comment>
<dbReference type="InterPro" id="IPR012724">
    <property type="entry name" value="DnaJ"/>
</dbReference>
<dbReference type="InterPro" id="IPR008971">
    <property type="entry name" value="HSP40/DnaJ_pept-bd"/>
</dbReference>
<evidence type="ECO:0000256" key="8">
    <source>
        <dbReference type="ARBA" id="ARBA00023186"/>
    </source>
</evidence>
<feature type="region of interest" description="Disordered" evidence="14">
    <location>
        <begin position="364"/>
        <end position="394"/>
    </location>
</feature>
<keyword evidence="8 12" id="KW-0143">Chaperone</keyword>
<accession>A0A9D1NP90</accession>
<gene>
    <name evidence="12 17" type="primary">dnaJ</name>
    <name evidence="17" type="ORF">IAC79_08020</name>
</gene>
<dbReference type="Proteomes" id="UP000886845">
    <property type="component" value="Unassembled WGS sequence"/>
</dbReference>
<feature type="repeat" description="CXXCXGXG motif" evidence="12">
    <location>
        <begin position="201"/>
        <end position="208"/>
    </location>
</feature>
<evidence type="ECO:0000256" key="11">
    <source>
        <dbReference type="ARBA" id="ARBA00067609"/>
    </source>
</evidence>
<evidence type="ECO:0000256" key="3">
    <source>
        <dbReference type="ARBA" id="ARBA00022723"/>
    </source>
</evidence>
<evidence type="ECO:0000256" key="1">
    <source>
        <dbReference type="ARBA" id="ARBA00022490"/>
    </source>
</evidence>
<evidence type="ECO:0000256" key="9">
    <source>
        <dbReference type="ARBA" id="ARBA00053423"/>
    </source>
</evidence>
<dbReference type="SUPFAM" id="SSF57938">
    <property type="entry name" value="DnaJ/Hsp40 cysteine-rich domain"/>
    <property type="match status" value="1"/>
</dbReference>
<dbReference type="FunFam" id="2.10.230.10:FF:000002">
    <property type="entry name" value="Molecular chaperone DnaJ"/>
    <property type="match status" value="1"/>
</dbReference>
<evidence type="ECO:0000313" key="18">
    <source>
        <dbReference type="Proteomes" id="UP000886845"/>
    </source>
</evidence>
<dbReference type="SUPFAM" id="SSF46565">
    <property type="entry name" value="Chaperone J-domain"/>
    <property type="match status" value="1"/>
</dbReference>
<feature type="repeat" description="CXXCXGXG motif" evidence="12">
    <location>
        <begin position="215"/>
        <end position="222"/>
    </location>
</feature>
<dbReference type="InterPro" id="IPR018253">
    <property type="entry name" value="DnaJ_domain_CS"/>
</dbReference>
<reference evidence="17" key="1">
    <citation type="submission" date="2020-10" db="EMBL/GenBank/DDBJ databases">
        <authorList>
            <person name="Gilroy R."/>
        </authorList>
    </citation>
    <scope>NUCLEOTIDE SEQUENCE</scope>
    <source>
        <strain evidence="17">35461</strain>
    </source>
</reference>
<dbReference type="NCBIfam" id="NF008035">
    <property type="entry name" value="PRK10767.1"/>
    <property type="match status" value="1"/>
</dbReference>
<feature type="binding site" evidence="12">
    <location>
        <position position="165"/>
    </location>
    <ligand>
        <name>Zn(2+)</name>
        <dbReference type="ChEBI" id="CHEBI:29105"/>
        <label>1</label>
    </ligand>
</feature>
<comment type="similarity">
    <text evidence="10 12">Belongs to the DnaJ family.</text>
</comment>
<feature type="binding site" evidence="12">
    <location>
        <position position="215"/>
    </location>
    <ligand>
        <name>Zn(2+)</name>
        <dbReference type="ChEBI" id="CHEBI:29105"/>
        <label>1</label>
    </ligand>
</feature>
<evidence type="ECO:0000256" key="7">
    <source>
        <dbReference type="ARBA" id="ARBA00023016"/>
    </source>
</evidence>
<feature type="domain" description="CR-type" evidence="16">
    <location>
        <begin position="149"/>
        <end position="227"/>
    </location>
</feature>
<evidence type="ECO:0000256" key="2">
    <source>
        <dbReference type="ARBA" id="ARBA00022705"/>
    </source>
</evidence>
<dbReference type="GO" id="GO:0042026">
    <property type="term" value="P:protein refolding"/>
    <property type="evidence" value="ECO:0007669"/>
    <property type="project" value="TreeGrafter"/>
</dbReference>
<comment type="function">
    <text evidence="9 12">Participates actively in the response to hyperosmotic and heat shock by preventing the aggregation of stress-denatured proteins and by disaggregating proteins, also in an autonomous, DnaK-independent fashion. Unfolded proteins bind initially to DnaJ; upon interaction with the DnaJ-bound protein, DnaK hydrolyzes its bound ATP, resulting in the formation of a stable complex. GrpE releases ADP from DnaK; ATP binding to DnaK triggers the release of the substrate protein, thus completing the reaction cycle. Several rounds of ATP-dependent interactions between DnaJ, DnaK and GrpE are required for fully efficient folding. Also involved, together with DnaK and GrpE, in the DNA replication of plasmids through activation of initiation proteins.</text>
</comment>
<keyword evidence="1 12" id="KW-0963">Cytoplasm</keyword>
<feature type="binding site" evidence="12">
    <location>
        <position position="204"/>
    </location>
    <ligand>
        <name>Zn(2+)</name>
        <dbReference type="ChEBI" id="CHEBI:29105"/>
        <label>2</label>
    </ligand>
</feature>
<reference evidence="17" key="2">
    <citation type="journal article" date="2021" name="PeerJ">
        <title>Extensive microbial diversity within the chicken gut microbiome revealed by metagenomics and culture.</title>
        <authorList>
            <person name="Gilroy R."/>
            <person name="Ravi A."/>
            <person name="Getino M."/>
            <person name="Pursley I."/>
            <person name="Horton D.L."/>
            <person name="Alikhan N.F."/>
            <person name="Baker D."/>
            <person name="Gharbi K."/>
            <person name="Hall N."/>
            <person name="Watson M."/>
            <person name="Adriaenssens E.M."/>
            <person name="Foster-Nyarko E."/>
            <person name="Jarju S."/>
            <person name="Secka A."/>
            <person name="Antonio M."/>
            <person name="Oren A."/>
            <person name="Chaudhuri R.R."/>
            <person name="La Ragione R."/>
            <person name="Hildebrand F."/>
            <person name="Pallen M.J."/>
        </authorList>
    </citation>
    <scope>NUCLEOTIDE SEQUENCE</scope>
    <source>
        <strain evidence="17">35461</strain>
    </source>
</reference>
<feature type="binding site" evidence="12">
    <location>
        <position position="201"/>
    </location>
    <ligand>
        <name>Zn(2+)</name>
        <dbReference type="ChEBI" id="CHEBI:29105"/>
        <label>2</label>
    </ligand>
</feature>
<feature type="binding site" evidence="12">
    <location>
        <position position="179"/>
    </location>
    <ligand>
        <name>Zn(2+)</name>
        <dbReference type="ChEBI" id="CHEBI:29105"/>
        <label>2</label>
    </ligand>
</feature>
<dbReference type="HAMAP" id="MF_01152">
    <property type="entry name" value="DnaJ"/>
    <property type="match status" value="1"/>
</dbReference>
<feature type="binding site" evidence="12">
    <location>
        <position position="218"/>
    </location>
    <ligand>
        <name>Zn(2+)</name>
        <dbReference type="ChEBI" id="CHEBI:29105"/>
        <label>1</label>
    </ligand>
</feature>
<evidence type="ECO:0000256" key="5">
    <source>
        <dbReference type="ARBA" id="ARBA00022771"/>
    </source>
</evidence>
<feature type="repeat" description="CXXCXGXG motif" evidence="12">
    <location>
        <begin position="162"/>
        <end position="169"/>
    </location>
</feature>
<sequence>MAERKRDYYEVLGVARDADADTIKKAYRKLAMKWHPDHNPDNKEEAEAKFKEASEAYAVLSDPQKRQTYDRFGHEGMKNAFGAGGFDMSDINDILKQFFEGGFSDAGGGGFSFNFGGFGGGRGRRDSGPQRGEDTEQVVRLTFEEALFGKMEHLRVHAAVACPDCGGSGTAKGSKRVPCKQCNGTGAVRSRGFFGLMQQTCPVCHGEGTVVEKPCAKCGGDGLVASDETVDVRIPAGVAHGMAFPVAGKGNAGPNNGPRGDLIVHCSVAESDLFERDGQDLILRRSVSPTLLALGGDLRVETPNGTATLKVRPGTPNGTMQRLRGQGVPAVGRFPQGDLIVVLVAETPQGLTGEQSKLLEKLRHAETDRNFPERAAQDKASDAFKAAREQHKNK</sequence>
<keyword evidence="2 12" id="KW-0235">DNA replication</keyword>
<dbReference type="PANTHER" id="PTHR43096">
    <property type="entry name" value="DNAJ HOMOLOG 1, MITOCHONDRIAL-RELATED"/>
    <property type="match status" value="1"/>
</dbReference>
<dbReference type="EMBL" id="DVOR01000251">
    <property type="protein sequence ID" value="HIV10043.1"/>
    <property type="molecule type" value="Genomic_DNA"/>
</dbReference>
<dbReference type="NCBIfam" id="TIGR02349">
    <property type="entry name" value="DnaJ_bact"/>
    <property type="match status" value="1"/>
</dbReference>
<dbReference type="InterPro" id="IPR002939">
    <property type="entry name" value="DnaJ_C"/>
</dbReference>
<dbReference type="PROSITE" id="PS51188">
    <property type="entry name" value="ZF_CR"/>
    <property type="match status" value="1"/>
</dbReference>
<dbReference type="CDD" id="cd10747">
    <property type="entry name" value="DnaJ_C"/>
    <property type="match status" value="1"/>
</dbReference>
<evidence type="ECO:0000256" key="4">
    <source>
        <dbReference type="ARBA" id="ARBA00022737"/>
    </source>
</evidence>
<evidence type="ECO:0000313" key="17">
    <source>
        <dbReference type="EMBL" id="HIV10043.1"/>
    </source>
</evidence>
<keyword evidence="4 12" id="KW-0677">Repeat</keyword>
<dbReference type="GO" id="GO:0008270">
    <property type="term" value="F:zinc ion binding"/>
    <property type="evidence" value="ECO:0007669"/>
    <property type="project" value="UniProtKB-UniRule"/>
</dbReference>
<dbReference type="Pfam" id="PF00684">
    <property type="entry name" value="DnaJ_CXXCXGXG"/>
    <property type="match status" value="1"/>
</dbReference>
<evidence type="ECO:0000256" key="13">
    <source>
        <dbReference type="PROSITE-ProRule" id="PRU00546"/>
    </source>
</evidence>
<dbReference type="GO" id="GO:0005524">
    <property type="term" value="F:ATP binding"/>
    <property type="evidence" value="ECO:0007669"/>
    <property type="project" value="InterPro"/>
</dbReference>
<dbReference type="GO" id="GO:0005737">
    <property type="term" value="C:cytoplasm"/>
    <property type="evidence" value="ECO:0007669"/>
    <property type="project" value="UniProtKB-SubCell"/>
</dbReference>
<organism evidence="17 18">
    <name type="scientific">Candidatus Spyradenecus faecavium</name>
    <dbReference type="NCBI Taxonomy" id="2840947"/>
    <lineage>
        <taxon>Bacteria</taxon>
        <taxon>Pseudomonadati</taxon>
        <taxon>Lentisphaerota</taxon>
        <taxon>Lentisphaeria</taxon>
        <taxon>Lentisphaerales</taxon>
        <taxon>Lentisphaeraceae</taxon>
        <taxon>Lentisphaeraceae incertae sedis</taxon>
        <taxon>Candidatus Spyradenecus</taxon>
    </lineage>
</organism>
<feature type="binding site" evidence="12">
    <location>
        <position position="182"/>
    </location>
    <ligand>
        <name>Zn(2+)</name>
        <dbReference type="ChEBI" id="CHEBI:29105"/>
        <label>2</label>
    </ligand>
</feature>